<keyword evidence="1" id="KW-0472">Membrane</keyword>
<dbReference type="Gramene" id="ORGLA12G0058400.1">
    <property type="protein sequence ID" value="ORGLA12G0058400.1"/>
    <property type="gene ID" value="ORGLA12G0058400"/>
</dbReference>
<evidence type="ECO:0000313" key="3">
    <source>
        <dbReference type="Proteomes" id="UP000007306"/>
    </source>
</evidence>
<keyword evidence="3" id="KW-1185">Reference proteome</keyword>
<feature type="transmembrane region" description="Helical" evidence="1">
    <location>
        <begin position="65"/>
        <end position="85"/>
    </location>
</feature>
<organism evidence="2 3">
    <name type="scientific">Oryza glaberrima</name>
    <name type="common">African rice</name>
    <dbReference type="NCBI Taxonomy" id="4538"/>
    <lineage>
        <taxon>Eukaryota</taxon>
        <taxon>Viridiplantae</taxon>
        <taxon>Streptophyta</taxon>
        <taxon>Embryophyta</taxon>
        <taxon>Tracheophyta</taxon>
        <taxon>Spermatophyta</taxon>
        <taxon>Magnoliopsida</taxon>
        <taxon>Liliopsida</taxon>
        <taxon>Poales</taxon>
        <taxon>Poaceae</taxon>
        <taxon>BOP clade</taxon>
        <taxon>Oryzoideae</taxon>
        <taxon>Oryzeae</taxon>
        <taxon>Oryzinae</taxon>
        <taxon>Oryza</taxon>
    </lineage>
</organism>
<dbReference type="AlphaFoldDB" id="I1R4X8"/>
<keyword evidence="1" id="KW-0812">Transmembrane</keyword>
<keyword evidence="1" id="KW-1133">Transmembrane helix</keyword>
<evidence type="ECO:0000256" key="1">
    <source>
        <dbReference type="SAM" id="Phobius"/>
    </source>
</evidence>
<evidence type="ECO:0000313" key="2">
    <source>
        <dbReference type="EnsemblPlants" id="ORGLA12G0058400.1"/>
    </source>
</evidence>
<accession>I1R4X8</accession>
<name>I1R4X8_ORYGL</name>
<proteinExistence type="predicted"/>
<dbReference type="HOGENOM" id="CLU_1985073_0_0_1"/>
<dbReference type="EnsemblPlants" id="ORGLA12G0058400.1">
    <property type="protein sequence ID" value="ORGLA12G0058400.1"/>
    <property type="gene ID" value="ORGLA12G0058400"/>
</dbReference>
<dbReference type="Proteomes" id="UP000007306">
    <property type="component" value="Chromosome 12"/>
</dbReference>
<reference evidence="2" key="1">
    <citation type="submission" date="2015-06" db="UniProtKB">
        <authorList>
            <consortium name="EnsemblPlants"/>
        </authorList>
    </citation>
    <scope>IDENTIFICATION</scope>
</reference>
<reference evidence="2 3" key="2">
    <citation type="submission" date="2018-04" db="EMBL/GenBank/DDBJ databases">
        <title>OglaRS2 (Oryza glaberrima Reference Sequence Version 2).</title>
        <authorList>
            <person name="Zhang J."/>
            <person name="Kudrna D."/>
            <person name="Lee S."/>
            <person name="Talag J."/>
            <person name="Rajasekar S."/>
            <person name="Wing R.A."/>
        </authorList>
    </citation>
    <scope>NUCLEOTIDE SEQUENCE [LARGE SCALE GENOMIC DNA]</scope>
    <source>
        <strain evidence="2 3">cv. IRGC 96717</strain>
    </source>
</reference>
<protein>
    <submittedName>
        <fullName evidence="2">Uncharacterized protein</fullName>
    </submittedName>
</protein>
<sequence>MKLLNGHVALLKALQALAKRKAESCTALLIALLKILPHLLSRRKINKIHSNGDLSAHAQEGHHTLIITLPSCNFLLIFLLMRWIIIQVRGHTIRPELHTSRGSPLTVILAIEFYIQRQKNDIPKWI</sequence>